<evidence type="ECO:0008006" key="4">
    <source>
        <dbReference type="Google" id="ProtNLM"/>
    </source>
</evidence>
<gene>
    <name evidence="2" type="ORF">BHQ10_002948</name>
</gene>
<reference evidence="2 3" key="1">
    <citation type="journal article" date="2017" name="Biotechnol. Biofuels">
        <title>Differential beta-glucosidase expression as a function of carbon source availability in Talaromyces amestolkiae: a genomic and proteomic approach.</title>
        <authorList>
            <person name="de Eugenio L.I."/>
            <person name="Mendez-Liter J.A."/>
            <person name="Nieto-Dominguez M."/>
            <person name="Alonso L."/>
            <person name="Gil-Munoz J."/>
            <person name="Barriuso J."/>
            <person name="Prieto A."/>
            <person name="Martinez M.J."/>
        </authorList>
    </citation>
    <scope>NUCLEOTIDE SEQUENCE [LARGE SCALE GENOMIC DNA]</scope>
    <source>
        <strain evidence="2 3">CIB</strain>
    </source>
</reference>
<proteinExistence type="predicted"/>
<feature type="compositionally biased region" description="Acidic residues" evidence="1">
    <location>
        <begin position="368"/>
        <end position="382"/>
    </location>
</feature>
<dbReference type="RefSeq" id="XP_040731452.1">
    <property type="nucleotide sequence ID" value="XM_040875149.1"/>
</dbReference>
<dbReference type="AlphaFoldDB" id="A0A364KTQ9"/>
<dbReference type="GeneID" id="63792164"/>
<feature type="compositionally biased region" description="Low complexity" evidence="1">
    <location>
        <begin position="390"/>
        <end position="400"/>
    </location>
</feature>
<feature type="compositionally biased region" description="Polar residues" evidence="1">
    <location>
        <begin position="319"/>
        <end position="346"/>
    </location>
</feature>
<dbReference type="Proteomes" id="UP000249363">
    <property type="component" value="Unassembled WGS sequence"/>
</dbReference>
<feature type="compositionally biased region" description="Low complexity" evidence="1">
    <location>
        <begin position="179"/>
        <end position="198"/>
    </location>
</feature>
<feature type="compositionally biased region" description="Low complexity" evidence="1">
    <location>
        <begin position="215"/>
        <end position="233"/>
    </location>
</feature>
<accession>A0A364KTQ9</accession>
<organism evidence="2 3">
    <name type="scientific">Talaromyces amestolkiae</name>
    <dbReference type="NCBI Taxonomy" id="1196081"/>
    <lineage>
        <taxon>Eukaryota</taxon>
        <taxon>Fungi</taxon>
        <taxon>Dikarya</taxon>
        <taxon>Ascomycota</taxon>
        <taxon>Pezizomycotina</taxon>
        <taxon>Eurotiomycetes</taxon>
        <taxon>Eurotiomycetidae</taxon>
        <taxon>Eurotiales</taxon>
        <taxon>Trichocomaceae</taxon>
        <taxon>Talaromyces</taxon>
        <taxon>Talaromyces sect. Talaromyces</taxon>
    </lineage>
</organism>
<keyword evidence="3" id="KW-1185">Reference proteome</keyword>
<dbReference type="OrthoDB" id="63113at2759"/>
<evidence type="ECO:0000313" key="2">
    <source>
        <dbReference type="EMBL" id="RAO66936.1"/>
    </source>
</evidence>
<feature type="region of interest" description="Disordered" evidence="1">
    <location>
        <begin position="304"/>
        <end position="417"/>
    </location>
</feature>
<feature type="compositionally biased region" description="Basic and acidic residues" evidence="1">
    <location>
        <begin position="165"/>
        <end position="176"/>
    </location>
</feature>
<comment type="caution">
    <text evidence="2">The sequence shown here is derived from an EMBL/GenBank/DDBJ whole genome shotgun (WGS) entry which is preliminary data.</text>
</comment>
<dbReference type="STRING" id="1196081.A0A364KTQ9"/>
<feature type="compositionally biased region" description="Acidic residues" evidence="1">
    <location>
        <begin position="352"/>
        <end position="361"/>
    </location>
</feature>
<feature type="compositionally biased region" description="Polar residues" evidence="1">
    <location>
        <begin position="234"/>
        <end position="251"/>
    </location>
</feature>
<protein>
    <recommendedName>
        <fullName evidence="4">Prenylated Rab acceptor 1</fullName>
    </recommendedName>
</protein>
<evidence type="ECO:0000256" key="1">
    <source>
        <dbReference type="SAM" id="MobiDB-lite"/>
    </source>
</evidence>
<sequence length="417" mass="46433">MPRWGRPPGVWQGNQARRRAGQWEDFNGVRVEEIDSEVDDGYNGVKFDGSRRNGRIGSKASARELRLRSNGYEYESELSDGAEFDLDDDADSTVAYAVQLAMRDKEEMLVEKALERIRRAQMLGKKNVRLSQEELDALERRRKGITNNKKATVTVPIGSPGRAPANDRRPKSRESVAKASPRASGASESRRSSQSQYSTNEFSGVPLRPPTGIYPSMNNSSTSSASRPRTPTMQSLRPQPSANSPMHQATYMQRYPSEREPPYVRALPDDPQWAPRQRSQSNVLPYPYDNPVYLQQQYGTIPIDPRYASLPSRRPVPSDASSFNPNHAHTAASQNIPRREAVNSTGRRIPDEVSESEDDSSDDHASENDDDDDEDDDDDDEGVQVTQPPAVRAYGGRTAVAGGGSGGNRETRRRRGR</sequence>
<evidence type="ECO:0000313" key="3">
    <source>
        <dbReference type="Proteomes" id="UP000249363"/>
    </source>
</evidence>
<name>A0A364KTQ9_TALAM</name>
<dbReference type="EMBL" id="MIKG01000004">
    <property type="protein sequence ID" value="RAO66936.1"/>
    <property type="molecule type" value="Genomic_DNA"/>
</dbReference>
<feature type="region of interest" description="Disordered" evidence="1">
    <location>
        <begin position="139"/>
        <end position="288"/>
    </location>
</feature>